<dbReference type="AlphaFoldDB" id="A0A2H0YLE8"/>
<evidence type="ECO:0000313" key="1">
    <source>
        <dbReference type="EMBL" id="PIS39314.1"/>
    </source>
</evidence>
<accession>A0A2H0YLE8</accession>
<name>A0A2H0YLE8_9BACT</name>
<sequence>MTNKEKFLTEHNKLSPLALQATIRLLSRFEIDKPVLCKKGNWSIEKARRPFIMWLTSLKPKEIKIINAGDSKKIR</sequence>
<gene>
    <name evidence="1" type="ORF">COT33_02630</name>
</gene>
<comment type="caution">
    <text evidence="1">The sequence shown here is derived from an EMBL/GenBank/DDBJ whole genome shotgun (WGS) entry which is preliminary data.</text>
</comment>
<protein>
    <submittedName>
        <fullName evidence="1">Uncharacterized protein</fullName>
    </submittedName>
</protein>
<evidence type="ECO:0000313" key="2">
    <source>
        <dbReference type="Proteomes" id="UP000230088"/>
    </source>
</evidence>
<reference evidence="2" key="1">
    <citation type="submission" date="2017-09" db="EMBL/GenBank/DDBJ databases">
        <title>Depth-based differentiation of microbial function through sediment-hosted aquifers and enrichment of novel symbionts in the deep terrestrial subsurface.</title>
        <authorList>
            <person name="Probst A.J."/>
            <person name="Ladd B."/>
            <person name="Jarett J.K."/>
            <person name="Geller-Mcgrath D.E."/>
            <person name="Sieber C.M.K."/>
            <person name="Emerson J.B."/>
            <person name="Anantharaman K."/>
            <person name="Thomas B.C."/>
            <person name="Malmstrom R."/>
            <person name="Stieglmeier M."/>
            <person name="Klingl A."/>
            <person name="Woyke T."/>
            <person name="Ryan C.M."/>
            <person name="Banfield J.F."/>
        </authorList>
    </citation>
    <scope>NUCLEOTIDE SEQUENCE [LARGE SCALE GENOMIC DNA]</scope>
</reference>
<dbReference type="EMBL" id="PEYD01000049">
    <property type="protein sequence ID" value="PIS39314.1"/>
    <property type="molecule type" value="Genomic_DNA"/>
</dbReference>
<dbReference type="Proteomes" id="UP000230088">
    <property type="component" value="Unassembled WGS sequence"/>
</dbReference>
<proteinExistence type="predicted"/>
<organism evidence="1 2">
    <name type="scientific">Candidatus Nealsonbacteria bacterium CG08_land_8_20_14_0_20_38_20</name>
    <dbReference type="NCBI Taxonomy" id="1974705"/>
    <lineage>
        <taxon>Bacteria</taxon>
        <taxon>Candidatus Nealsoniibacteriota</taxon>
    </lineage>
</organism>